<sequence length="163" mass="18270">MNEDISKVCLNNALGNSKYTSPDILKEILKILANEVRKKIREKIESSKFCILVDEALDESNQERMADILSIGWASKDVHDVWLFFSKLSSIINLVGASPKRHSELKIAQKTEIKETLNSGELETGTGANQIRTLTQPEATRWSSHYSSVNRLIDMFGATCTVL</sequence>
<dbReference type="PANTHER" id="PTHR11697:SF230">
    <property type="entry name" value="ZINC FINGER, MYM DOMAIN CONTAINING 1"/>
    <property type="match status" value="1"/>
</dbReference>
<dbReference type="InterPro" id="IPR055298">
    <property type="entry name" value="AtLOH3-like"/>
</dbReference>
<dbReference type="PANTHER" id="PTHR11697">
    <property type="entry name" value="GENERAL TRANSCRIPTION FACTOR 2-RELATED ZINC FINGER PROTEIN"/>
    <property type="match status" value="1"/>
</dbReference>
<evidence type="ECO:0000313" key="2">
    <source>
        <dbReference type="EMBL" id="KAK2656334.1"/>
    </source>
</evidence>
<evidence type="ECO:0000259" key="1">
    <source>
        <dbReference type="Pfam" id="PF14291"/>
    </source>
</evidence>
<organism evidence="2 3">
    <name type="scientific">Dipteronia dyeriana</name>
    <dbReference type="NCBI Taxonomy" id="168575"/>
    <lineage>
        <taxon>Eukaryota</taxon>
        <taxon>Viridiplantae</taxon>
        <taxon>Streptophyta</taxon>
        <taxon>Embryophyta</taxon>
        <taxon>Tracheophyta</taxon>
        <taxon>Spermatophyta</taxon>
        <taxon>Magnoliopsida</taxon>
        <taxon>eudicotyledons</taxon>
        <taxon>Gunneridae</taxon>
        <taxon>Pentapetalae</taxon>
        <taxon>rosids</taxon>
        <taxon>malvids</taxon>
        <taxon>Sapindales</taxon>
        <taxon>Sapindaceae</taxon>
        <taxon>Hippocastanoideae</taxon>
        <taxon>Acereae</taxon>
        <taxon>Dipteronia</taxon>
    </lineage>
</organism>
<reference evidence="2" key="1">
    <citation type="journal article" date="2023" name="Plant J.">
        <title>Genome sequences and population genomics provide insights into the demographic history, inbreeding, and mutation load of two 'living fossil' tree species of Dipteronia.</title>
        <authorList>
            <person name="Feng Y."/>
            <person name="Comes H.P."/>
            <person name="Chen J."/>
            <person name="Zhu S."/>
            <person name="Lu R."/>
            <person name="Zhang X."/>
            <person name="Li P."/>
            <person name="Qiu J."/>
            <person name="Olsen K.M."/>
            <person name="Qiu Y."/>
        </authorList>
    </citation>
    <scope>NUCLEOTIDE SEQUENCE</scope>
    <source>
        <strain evidence="2">KIB01</strain>
    </source>
</reference>
<dbReference type="AlphaFoldDB" id="A0AAE0CMB3"/>
<gene>
    <name evidence="2" type="ORF">Ddye_009386</name>
</gene>
<comment type="caution">
    <text evidence="2">The sequence shown here is derived from an EMBL/GenBank/DDBJ whole genome shotgun (WGS) entry which is preliminary data.</text>
</comment>
<proteinExistence type="predicted"/>
<dbReference type="InterPro" id="IPR025398">
    <property type="entry name" value="DUF4371"/>
</dbReference>
<evidence type="ECO:0000313" key="3">
    <source>
        <dbReference type="Proteomes" id="UP001280121"/>
    </source>
</evidence>
<name>A0AAE0CMB3_9ROSI</name>
<accession>A0AAE0CMB3</accession>
<dbReference type="Pfam" id="PF14291">
    <property type="entry name" value="DUF4371"/>
    <property type="match status" value="1"/>
</dbReference>
<dbReference type="EMBL" id="JANJYI010000003">
    <property type="protein sequence ID" value="KAK2656334.1"/>
    <property type="molecule type" value="Genomic_DNA"/>
</dbReference>
<feature type="domain" description="DUF4371" evidence="1">
    <location>
        <begin position="2"/>
        <end position="69"/>
    </location>
</feature>
<dbReference type="Proteomes" id="UP001280121">
    <property type="component" value="Unassembled WGS sequence"/>
</dbReference>
<keyword evidence="3" id="KW-1185">Reference proteome</keyword>
<protein>
    <recommendedName>
        <fullName evidence="1">DUF4371 domain-containing protein</fullName>
    </recommendedName>
</protein>